<dbReference type="CDD" id="cd00293">
    <property type="entry name" value="USP-like"/>
    <property type="match status" value="1"/>
</dbReference>
<evidence type="ECO:0000313" key="5">
    <source>
        <dbReference type="Proteomes" id="UP000297447"/>
    </source>
</evidence>
<organism evidence="4 5">
    <name type="scientific">Cryobacterium frigoriphilum</name>
    <dbReference type="NCBI Taxonomy" id="1259150"/>
    <lineage>
        <taxon>Bacteria</taxon>
        <taxon>Bacillati</taxon>
        <taxon>Actinomycetota</taxon>
        <taxon>Actinomycetes</taxon>
        <taxon>Micrococcales</taxon>
        <taxon>Microbacteriaceae</taxon>
        <taxon>Cryobacterium</taxon>
    </lineage>
</organism>
<protein>
    <submittedName>
        <fullName evidence="4">Universal stress protein</fullName>
    </submittedName>
</protein>
<dbReference type="PANTHER" id="PTHR46268">
    <property type="entry name" value="STRESS RESPONSE PROTEIN NHAX"/>
    <property type="match status" value="1"/>
</dbReference>
<dbReference type="Proteomes" id="UP000297447">
    <property type="component" value="Unassembled WGS sequence"/>
</dbReference>
<comment type="similarity">
    <text evidence="1">Belongs to the universal stress protein A family.</text>
</comment>
<evidence type="ECO:0000256" key="1">
    <source>
        <dbReference type="ARBA" id="ARBA00008791"/>
    </source>
</evidence>
<evidence type="ECO:0000313" key="4">
    <source>
        <dbReference type="EMBL" id="TFD47839.1"/>
    </source>
</evidence>
<dbReference type="PANTHER" id="PTHR46268:SF6">
    <property type="entry name" value="UNIVERSAL STRESS PROTEIN UP12"/>
    <property type="match status" value="1"/>
</dbReference>
<name>A0A4R8ZWG6_9MICO</name>
<comment type="caution">
    <text evidence="4">The sequence shown here is derived from an EMBL/GenBank/DDBJ whole genome shotgun (WGS) entry which is preliminary data.</text>
</comment>
<dbReference type="OrthoDB" id="5242641at2"/>
<dbReference type="Pfam" id="PF00582">
    <property type="entry name" value="Usp"/>
    <property type="match status" value="2"/>
</dbReference>
<gene>
    <name evidence="4" type="ORF">E3T55_14920</name>
</gene>
<reference evidence="4 5" key="1">
    <citation type="submission" date="2019-03" db="EMBL/GenBank/DDBJ databases">
        <title>Genomics of glacier-inhabiting Cryobacterium strains.</title>
        <authorList>
            <person name="Liu Q."/>
            <person name="Xin Y.-H."/>
        </authorList>
    </citation>
    <scope>NUCLEOTIDE SEQUENCE [LARGE SCALE GENOMIC DNA]</scope>
    <source>
        <strain evidence="4 5">Hh14</strain>
    </source>
</reference>
<proteinExistence type="inferred from homology"/>
<evidence type="ECO:0000259" key="3">
    <source>
        <dbReference type="Pfam" id="PF00582"/>
    </source>
</evidence>
<dbReference type="SUPFAM" id="SSF52402">
    <property type="entry name" value="Adenine nucleotide alpha hydrolases-like"/>
    <property type="match status" value="2"/>
</dbReference>
<sequence length="323" mass="33692">MTRVANYVVAYEATERGNEAIELGVALARLTAAELRLCLILPRSSAVPAKVPSSTADFDSLLEEQGREWLAGAAARVPADVTASTHLLWADSTSEGLIEAAKNFDADRIVVGAARGGILNRFSIGSVANALLHASPVPVALAPHGYRAPAALTRITCAIGTRPGWEALLDSMIALSNGLSVDLRFVTLVEVDAAHGRPAHPKPHPPQAGHDHAGSAHAGSAAHLVAVLDYFRAKSTARGTVKTEVATGSSVEAAVEALGWDPSEVVFVGSSRLARPSTIFLGITANRMLHALPVPLVVVPNTHPHPAPPTRIPPTPAPPARTH</sequence>
<feature type="domain" description="UspA" evidence="3">
    <location>
        <begin position="169"/>
        <end position="300"/>
    </location>
</feature>
<feature type="domain" description="UspA" evidence="3">
    <location>
        <begin position="8"/>
        <end position="142"/>
    </location>
</feature>
<evidence type="ECO:0000256" key="2">
    <source>
        <dbReference type="SAM" id="MobiDB-lite"/>
    </source>
</evidence>
<dbReference type="AlphaFoldDB" id="A0A4R8ZWG6"/>
<feature type="region of interest" description="Disordered" evidence="2">
    <location>
        <begin position="196"/>
        <end position="216"/>
    </location>
</feature>
<keyword evidence="5" id="KW-1185">Reference proteome</keyword>
<dbReference type="EMBL" id="SOHE01000060">
    <property type="protein sequence ID" value="TFD47839.1"/>
    <property type="molecule type" value="Genomic_DNA"/>
</dbReference>
<dbReference type="InterPro" id="IPR006016">
    <property type="entry name" value="UspA"/>
</dbReference>
<dbReference type="Gene3D" id="3.40.50.620">
    <property type="entry name" value="HUPs"/>
    <property type="match status" value="2"/>
</dbReference>
<accession>A0A4R8ZWG6</accession>
<dbReference type="RefSeq" id="WP_134520341.1">
    <property type="nucleotide sequence ID" value="NZ_SOHE01000060.1"/>
</dbReference>
<dbReference type="InterPro" id="IPR014729">
    <property type="entry name" value="Rossmann-like_a/b/a_fold"/>
</dbReference>